<dbReference type="EMBL" id="JACGWU010000001">
    <property type="protein sequence ID" value="MBA8828035.1"/>
    <property type="molecule type" value="Genomic_DNA"/>
</dbReference>
<sequence>MKRLLALGVLASALLLTGCSTGGSTAPSVSLLDSGMVTSEGLKANPNGSVATDSSGAVVTDSSRSVVKTSAVSVAVEHPFDIAPELAAIAARAGGYVQDSSSSPASDYQSESAFATLRVPADKLNSVTEEVLALGSFVSSSQSETDVTLQVTDVEARIASLTTSIDRLTALMANATNTADLLAAESALTQRQGELESLVGQRDYLANQVDLATLSVSVIQTTDAAPTSQSFWDGLSQGWQSVINVGSVLVVALGFLLPWLAIMAGIALVAGAVIWLSVRATRSRRGAGPPSESSDSSQN</sequence>
<feature type="transmembrane region" description="Helical" evidence="1">
    <location>
        <begin position="248"/>
        <end position="276"/>
    </location>
</feature>
<keyword evidence="1" id="KW-1133">Transmembrane helix</keyword>
<keyword evidence="1" id="KW-0472">Membrane</keyword>
<evidence type="ECO:0000313" key="5">
    <source>
        <dbReference type="Proteomes" id="UP000524237"/>
    </source>
</evidence>
<organism evidence="4 5">
    <name type="scientific">Alpinimonas psychrophila</name>
    <dbReference type="NCBI Taxonomy" id="748908"/>
    <lineage>
        <taxon>Bacteria</taxon>
        <taxon>Bacillati</taxon>
        <taxon>Actinomycetota</taxon>
        <taxon>Actinomycetes</taxon>
        <taxon>Micrococcales</taxon>
        <taxon>Microbacteriaceae</taxon>
        <taxon>Alpinimonas</taxon>
    </lineage>
</organism>
<dbReference type="InterPro" id="IPR025645">
    <property type="entry name" value="DUF4349"/>
</dbReference>
<keyword evidence="1" id="KW-0812">Transmembrane</keyword>
<keyword evidence="5" id="KW-1185">Reference proteome</keyword>
<protein>
    <submittedName>
        <fullName evidence="4">Uncharacterized small protein (DUF1192 family)</fullName>
    </submittedName>
</protein>
<evidence type="ECO:0000313" key="4">
    <source>
        <dbReference type="EMBL" id="MBA8828035.1"/>
    </source>
</evidence>
<feature type="chain" id="PRO_5030793306" evidence="2">
    <location>
        <begin position="23"/>
        <end position="299"/>
    </location>
</feature>
<accession>A0A7W3JRT7</accession>
<gene>
    <name evidence="4" type="ORF">FB555_000106</name>
</gene>
<feature type="signal peptide" evidence="2">
    <location>
        <begin position="1"/>
        <end position="22"/>
    </location>
</feature>
<dbReference type="Proteomes" id="UP000524237">
    <property type="component" value="Unassembled WGS sequence"/>
</dbReference>
<proteinExistence type="predicted"/>
<evidence type="ECO:0000256" key="2">
    <source>
        <dbReference type="SAM" id="SignalP"/>
    </source>
</evidence>
<reference evidence="4 5" key="1">
    <citation type="submission" date="2020-07" db="EMBL/GenBank/DDBJ databases">
        <title>Sequencing the genomes of 1000 actinobacteria strains.</title>
        <authorList>
            <person name="Klenk H.-P."/>
        </authorList>
    </citation>
    <scope>NUCLEOTIDE SEQUENCE [LARGE SCALE GENOMIC DNA]</scope>
    <source>
        <strain evidence="4 5">DSM 23737</strain>
    </source>
</reference>
<dbReference type="PROSITE" id="PS51257">
    <property type="entry name" value="PROKAR_LIPOPROTEIN"/>
    <property type="match status" value="1"/>
</dbReference>
<evidence type="ECO:0000256" key="1">
    <source>
        <dbReference type="SAM" id="Phobius"/>
    </source>
</evidence>
<dbReference type="Pfam" id="PF14257">
    <property type="entry name" value="DUF4349"/>
    <property type="match status" value="1"/>
</dbReference>
<evidence type="ECO:0000259" key="3">
    <source>
        <dbReference type="Pfam" id="PF14257"/>
    </source>
</evidence>
<dbReference type="AlphaFoldDB" id="A0A7W3JRT7"/>
<dbReference type="RefSeq" id="WP_182483504.1">
    <property type="nucleotide sequence ID" value="NZ_JACGWU010000001.1"/>
</dbReference>
<keyword evidence="2" id="KW-0732">Signal</keyword>
<name>A0A7W3JRT7_9MICO</name>
<feature type="domain" description="DUF4349" evidence="3">
    <location>
        <begin position="64"/>
        <end position="269"/>
    </location>
</feature>
<comment type="caution">
    <text evidence="4">The sequence shown here is derived from an EMBL/GenBank/DDBJ whole genome shotgun (WGS) entry which is preliminary data.</text>
</comment>